<name>A0A4V1X3T0_9PLEO</name>
<evidence type="ECO:0000313" key="2">
    <source>
        <dbReference type="EMBL" id="RYO57058.1"/>
    </source>
</evidence>
<dbReference type="CDD" id="cd18186">
    <property type="entry name" value="BTB_POZ_ZBTB_KLHL-like"/>
    <property type="match status" value="1"/>
</dbReference>
<evidence type="ECO:0000313" key="3">
    <source>
        <dbReference type="Proteomes" id="UP000293823"/>
    </source>
</evidence>
<reference evidence="3" key="1">
    <citation type="journal article" date="2019" name="bioRxiv">
        <title>Genomics, evolutionary history and diagnostics of the Alternaria alternata species group including apple and Asian pear pathotypes.</title>
        <authorList>
            <person name="Armitage A.D."/>
            <person name="Cockerton H.M."/>
            <person name="Sreenivasaprasad S."/>
            <person name="Woodhall J.W."/>
            <person name="Lane C.R."/>
            <person name="Harrison R.J."/>
            <person name="Clarkson J.P."/>
        </authorList>
    </citation>
    <scope>NUCLEOTIDE SEQUENCE [LARGE SCALE GENOMIC DNA]</scope>
    <source>
        <strain evidence="3">RGR 97.0016</strain>
    </source>
</reference>
<gene>
    <name evidence="2" type="ORF">AA0113_g8216</name>
</gene>
<dbReference type="SUPFAM" id="SSF54695">
    <property type="entry name" value="POZ domain"/>
    <property type="match status" value="1"/>
</dbReference>
<dbReference type="OrthoDB" id="194443at2759"/>
<dbReference type="PANTHER" id="PTHR47843">
    <property type="entry name" value="BTB DOMAIN-CONTAINING PROTEIN-RELATED"/>
    <property type="match status" value="1"/>
</dbReference>
<organism evidence="2 3">
    <name type="scientific">Alternaria arborescens</name>
    <dbReference type="NCBI Taxonomy" id="156630"/>
    <lineage>
        <taxon>Eukaryota</taxon>
        <taxon>Fungi</taxon>
        <taxon>Dikarya</taxon>
        <taxon>Ascomycota</taxon>
        <taxon>Pezizomycotina</taxon>
        <taxon>Dothideomycetes</taxon>
        <taxon>Pleosporomycetidae</taxon>
        <taxon>Pleosporales</taxon>
        <taxon>Pleosporineae</taxon>
        <taxon>Pleosporaceae</taxon>
        <taxon>Alternaria</taxon>
        <taxon>Alternaria sect. Alternaria</taxon>
    </lineage>
</organism>
<dbReference type="PROSITE" id="PS50097">
    <property type="entry name" value="BTB"/>
    <property type="match status" value="1"/>
</dbReference>
<keyword evidence="3" id="KW-1185">Reference proteome</keyword>
<sequence>MTKRKGRTPPLRPAEYLSYYKYGIQPGGQNADPSIGFSKVPVWDERTSHEHVHRGVDHNPQELYLTHPAQTLVSQCSNKSLVAEHTQSAQRYFEDENDADENDEKPEQANFRTGLLFNCSQDEEDERGVRSVLWRPRGFTFTTLLSLKSETIRCKHIVQVNSHPPSIENSHHAQRSSSLVIAMASGHTPSGKMLPNFLTMSFEMVTVRVGEADAAVDIPVYRDHLSAVSPYFRGAFEGSFKEATDRNLSLTDVSEQTFRMFLQWANIQVNSQSGGDSMTAPEPLLPKLTTKFANKTITAPAIDEKGYFDGVDMDESCGKNLEWQGDYHLRRSSFLRLYAFADKYNIPQFRDDILTALISQSRTWEWLSNPDQDLIELAYANLPQSSTFIQFSVLSAAIFHVDPLCKDPTRLLHELKKIHIDFAFEVAVVQVAIYRDNVFKKKNKHTARSLWEEALLNSCFLHEHRVQDEKQCRERIRNHPYISNALIDACTQDALGMKERCNEA</sequence>
<dbReference type="AlphaFoldDB" id="A0A4V1X3T0"/>
<feature type="domain" description="BTB" evidence="1">
    <location>
        <begin position="203"/>
        <end position="264"/>
    </location>
</feature>
<comment type="caution">
    <text evidence="2">The sequence shown here is derived from an EMBL/GenBank/DDBJ whole genome shotgun (WGS) entry which is preliminary data.</text>
</comment>
<dbReference type="Proteomes" id="UP000293823">
    <property type="component" value="Unassembled WGS sequence"/>
</dbReference>
<proteinExistence type="predicted"/>
<dbReference type="InterPro" id="IPR011333">
    <property type="entry name" value="SKP1/BTB/POZ_sf"/>
</dbReference>
<dbReference type="PANTHER" id="PTHR47843:SF2">
    <property type="entry name" value="BTB DOMAIN-CONTAINING PROTEIN"/>
    <property type="match status" value="1"/>
</dbReference>
<accession>A0A4V1X3T0</accession>
<dbReference type="EMBL" id="PEJP01000033">
    <property type="protein sequence ID" value="RYO57058.1"/>
    <property type="molecule type" value="Genomic_DNA"/>
</dbReference>
<dbReference type="Gene3D" id="3.30.710.10">
    <property type="entry name" value="Potassium Channel Kv1.1, Chain A"/>
    <property type="match status" value="1"/>
</dbReference>
<dbReference type="Pfam" id="PF00651">
    <property type="entry name" value="BTB"/>
    <property type="match status" value="1"/>
</dbReference>
<evidence type="ECO:0000259" key="1">
    <source>
        <dbReference type="PROSITE" id="PS50097"/>
    </source>
</evidence>
<protein>
    <recommendedName>
        <fullName evidence="1">BTB domain-containing protein</fullName>
    </recommendedName>
</protein>
<dbReference type="InterPro" id="IPR000210">
    <property type="entry name" value="BTB/POZ_dom"/>
</dbReference>